<feature type="compositionally biased region" description="Polar residues" evidence="1">
    <location>
        <begin position="31"/>
        <end position="40"/>
    </location>
</feature>
<dbReference type="Proteomes" id="UP001597474">
    <property type="component" value="Unassembled WGS sequence"/>
</dbReference>
<evidence type="ECO:0000313" key="5">
    <source>
        <dbReference type="Proteomes" id="UP001597474"/>
    </source>
</evidence>
<feature type="region of interest" description="Disordered" evidence="1">
    <location>
        <begin position="210"/>
        <end position="233"/>
    </location>
</feature>
<feature type="chain" id="PRO_5047423636" evidence="2">
    <location>
        <begin position="23"/>
        <end position="233"/>
    </location>
</feature>
<feature type="compositionally biased region" description="Acidic residues" evidence="1">
    <location>
        <begin position="223"/>
        <end position="233"/>
    </location>
</feature>
<reference evidence="5" key="1">
    <citation type="journal article" date="2019" name="Int. J. Syst. Evol. Microbiol.">
        <title>The Global Catalogue of Microorganisms (GCM) 10K type strain sequencing project: providing services to taxonomists for standard genome sequencing and annotation.</title>
        <authorList>
            <consortium name="The Broad Institute Genomics Platform"/>
            <consortium name="The Broad Institute Genome Sequencing Center for Infectious Disease"/>
            <person name="Wu L."/>
            <person name="Ma J."/>
        </authorList>
    </citation>
    <scope>NUCLEOTIDE SEQUENCE [LARGE SCALE GENOMIC DNA]</scope>
    <source>
        <strain evidence="5">TISTR 2562</strain>
    </source>
</reference>
<sequence>MTYTTLKTTVAALALTAGTAFAADDAVEDTTPLNPDSSISAEAGADVDTDDVDTDIETDLSESADAAGNTFEDAGDATAEAMDDAADEVDNATDMAEDSLSDDTETGATAEVDSAAEVDTEVTRTDSTMAESFSGMIASDLIGLEVMSADDEKIGEIQQVVRQGDKLAAIVGVGGFLGLGERDVAVPLEEISRAGEGDLKLSTWTKAELEAQPEADLNTLEALEPEATLEEAS</sequence>
<evidence type="ECO:0000256" key="1">
    <source>
        <dbReference type="SAM" id="MobiDB-lite"/>
    </source>
</evidence>
<feature type="signal peptide" evidence="2">
    <location>
        <begin position="1"/>
        <end position="22"/>
    </location>
</feature>
<feature type="region of interest" description="Disordered" evidence="1">
    <location>
        <begin position="24"/>
        <end position="55"/>
    </location>
</feature>
<organism evidence="4 5">
    <name type="scientific">Sulfitobacter aestuarii</name>
    <dbReference type="NCBI Taxonomy" id="2161676"/>
    <lineage>
        <taxon>Bacteria</taxon>
        <taxon>Pseudomonadati</taxon>
        <taxon>Pseudomonadota</taxon>
        <taxon>Alphaproteobacteria</taxon>
        <taxon>Rhodobacterales</taxon>
        <taxon>Roseobacteraceae</taxon>
        <taxon>Sulfitobacter</taxon>
    </lineage>
</organism>
<feature type="compositionally biased region" description="Acidic residues" evidence="1">
    <location>
        <begin position="45"/>
        <end position="55"/>
    </location>
</feature>
<dbReference type="Pfam" id="PF05239">
    <property type="entry name" value="PRC"/>
    <property type="match status" value="1"/>
</dbReference>
<feature type="region of interest" description="Disordered" evidence="1">
    <location>
        <begin position="95"/>
        <end position="122"/>
    </location>
</feature>
<dbReference type="Gene3D" id="2.30.30.240">
    <property type="entry name" value="PRC-barrel domain"/>
    <property type="match status" value="1"/>
</dbReference>
<name>A0ABW5U7U6_9RHOB</name>
<dbReference type="SUPFAM" id="SSF50346">
    <property type="entry name" value="PRC-barrel domain"/>
    <property type="match status" value="1"/>
</dbReference>
<keyword evidence="5" id="KW-1185">Reference proteome</keyword>
<gene>
    <name evidence="4" type="ORF">ACFSUD_17010</name>
</gene>
<dbReference type="PANTHER" id="PTHR36505">
    <property type="entry name" value="BLR1072 PROTEIN"/>
    <property type="match status" value="1"/>
</dbReference>
<dbReference type="RefSeq" id="WP_386375705.1">
    <property type="nucleotide sequence ID" value="NZ_JBHUMP010000020.1"/>
</dbReference>
<proteinExistence type="predicted"/>
<feature type="compositionally biased region" description="Acidic residues" evidence="1">
    <location>
        <begin position="95"/>
        <end position="105"/>
    </location>
</feature>
<dbReference type="PANTHER" id="PTHR36505:SF1">
    <property type="entry name" value="BLR1072 PROTEIN"/>
    <property type="match status" value="1"/>
</dbReference>
<dbReference type="EMBL" id="JBHUMP010000020">
    <property type="protein sequence ID" value="MFD2741281.1"/>
    <property type="molecule type" value="Genomic_DNA"/>
</dbReference>
<feature type="domain" description="PRC-barrel" evidence="3">
    <location>
        <begin position="138"/>
        <end position="197"/>
    </location>
</feature>
<evidence type="ECO:0000259" key="3">
    <source>
        <dbReference type="Pfam" id="PF05239"/>
    </source>
</evidence>
<evidence type="ECO:0000313" key="4">
    <source>
        <dbReference type="EMBL" id="MFD2741281.1"/>
    </source>
</evidence>
<keyword evidence="2" id="KW-0732">Signal</keyword>
<accession>A0ABW5U7U6</accession>
<evidence type="ECO:0000256" key="2">
    <source>
        <dbReference type="SAM" id="SignalP"/>
    </source>
</evidence>
<dbReference type="InterPro" id="IPR011033">
    <property type="entry name" value="PRC_barrel-like_sf"/>
</dbReference>
<comment type="caution">
    <text evidence="4">The sequence shown here is derived from an EMBL/GenBank/DDBJ whole genome shotgun (WGS) entry which is preliminary data.</text>
</comment>
<protein>
    <submittedName>
        <fullName evidence="4">PRC-barrel domain-containing protein</fullName>
    </submittedName>
</protein>
<dbReference type="InterPro" id="IPR027275">
    <property type="entry name" value="PRC-brl_dom"/>
</dbReference>